<dbReference type="InterPro" id="IPR029753">
    <property type="entry name" value="D-isomer_DH_CS"/>
</dbReference>
<comment type="similarity">
    <text evidence="1 4">Belongs to the D-isomer specific 2-hydroxyacid dehydrogenase family.</text>
</comment>
<feature type="domain" description="D-isomer specific 2-hydroxyacid dehydrogenase catalytic" evidence="5">
    <location>
        <begin position="27"/>
        <end position="318"/>
    </location>
</feature>
<keyword evidence="3" id="KW-0520">NAD</keyword>
<dbReference type="CDD" id="cd12162">
    <property type="entry name" value="2-Hacid_dh_4"/>
    <property type="match status" value="1"/>
</dbReference>
<organism evidence="7 8">
    <name type="scientific">Ferrimonas gelatinilytica</name>
    <dbReference type="NCBI Taxonomy" id="1255257"/>
    <lineage>
        <taxon>Bacteria</taxon>
        <taxon>Pseudomonadati</taxon>
        <taxon>Pseudomonadota</taxon>
        <taxon>Gammaproteobacteria</taxon>
        <taxon>Alteromonadales</taxon>
        <taxon>Ferrimonadaceae</taxon>
        <taxon>Ferrimonas</taxon>
    </lineage>
</organism>
<dbReference type="Pfam" id="PF00389">
    <property type="entry name" value="2-Hacid_dh"/>
    <property type="match status" value="1"/>
</dbReference>
<feature type="domain" description="D-isomer specific 2-hydroxyacid dehydrogenase NAD-binding" evidence="6">
    <location>
        <begin position="108"/>
        <end position="287"/>
    </location>
</feature>
<dbReference type="Proteomes" id="UP001501600">
    <property type="component" value="Unassembled WGS sequence"/>
</dbReference>
<dbReference type="PROSITE" id="PS00671">
    <property type="entry name" value="D_2_HYDROXYACID_DH_3"/>
    <property type="match status" value="1"/>
</dbReference>
<dbReference type="EMBL" id="BAABLF010000007">
    <property type="protein sequence ID" value="GAA5190065.1"/>
    <property type="molecule type" value="Genomic_DNA"/>
</dbReference>
<keyword evidence="8" id="KW-1185">Reference proteome</keyword>
<dbReference type="InterPro" id="IPR006139">
    <property type="entry name" value="D-isomer_2_OHA_DH_cat_dom"/>
</dbReference>
<evidence type="ECO:0000256" key="4">
    <source>
        <dbReference type="RuleBase" id="RU003719"/>
    </source>
</evidence>
<dbReference type="SUPFAM" id="SSF52283">
    <property type="entry name" value="Formate/glycerate dehydrogenase catalytic domain-like"/>
    <property type="match status" value="1"/>
</dbReference>
<evidence type="ECO:0000259" key="5">
    <source>
        <dbReference type="Pfam" id="PF00389"/>
    </source>
</evidence>
<dbReference type="PANTHER" id="PTHR43761">
    <property type="entry name" value="D-ISOMER SPECIFIC 2-HYDROXYACID DEHYDROGENASE FAMILY PROTEIN (AFU_ORTHOLOGUE AFUA_1G13630)"/>
    <property type="match status" value="1"/>
</dbReference>
<dbReference type="PANTHER" id="PTHR43761:SF1">
    <property type="entry name" value="D-ISOMER SPECIFIC 2-HYDROXYACID DEHYDROGENASE CATALYTIC DOMAIN-CONTAINING PROTEIN-RELATED"/>
    <property type="match status" value="1"/>
</dbReference>
<dbReference type="Gene3D" id="3.40.50.720">
    <property type="entry name" value="NAD(P)-binding Rossmann-like Domain"/>
    <property type="match status" value="2"/>
</dbReference>
<evidence type="ECO:0000256" key="3">
    <source>
        <dbReference type="ARBA" id="ARBA00023027"/>
    </source>
</evidence>
<name>A0ABP9S3H2_9GAMM</name>
<evidence type="ECO:0000313" key="8">
    <source>
        <dbReference type="Proteomes" id="UP001501600"/>
    </source>
</evidence>
<dbReference type="Pfam" id="PF02826">
    <property type="entry name" value="2-Hacid_dh_C"/>
    <property type="match status" value="1"/>
</dbReference>
<dbReference type="SUPFAM" id="SSF51735">
    <property type="entry name" value="NAD(P)-binding Rossmann-fold domains"/>
    <property type="match status" value="1"/>
</dbReference>
<evidence type="ECO:0000256" key="1">
    <source>
        <dbReference type="ARBA" id="ARBA00005854"/>
    </source>
</evidence>
<keyword evidence="2 4" id="KW-0560">Oxidoreductase</keyword>
<dbReference type="PROSITE" id="PS00670">
    <property type="entry name" value="D_2_HYDROXYACID_DH_2"/>
    <property type="match status" value="1"/>
</dbReference>
<dbReference type="InterPro" id="IPR036291">
    <property type="entry name" value="NAD(P)-bd_dom_sf"/>
</dbReference>
<dbReference type="InterPro" id="IPR006140">
    <property type="entry name" value="D-isomer_DH_NAD-bd"/>
</dbReference>
<reference evidence="8" key="1">
    <citation type="journal article" date="2019" name="Int. J. Syst. Evol. Microbiol.">
        <title>The Global Catalogue of Microorganisms (GCM) 10K type strain sequencing project: providing services to taxonomists for standard genome sequencing and annotation.</title>
        <authorList>
            <consortium name="The Broad Institute Genomics Platform"/>
            <consortium name="The Broad Institute Genome Sequencing Center for Infectious Disease"/>
            <person name="Wu L."/>
            <person name="Ma J."/>
        </authorList>
    </citation>
    <scope>NUCLEOTIDE SEQUENCE [LARGE SCALE GENOMIC DNA]</scope>
    <source>
        <strain evidence="8">JCM 18720</strain>
    </source>
</reference>
<protein>
    <submittedName>
        <fullName evidence="7">D-2-hydroxyacid dehydrogenase</fullName>
    </submittedName>
</protein>
<gene>
    <name evidence="7" type="ORF">GCM10025772_13900</name>
</gene>
<proteinExistence type="inferred from homology"/>
<comment type="caution">
    <text evidence="7">The sequence shown here is derived from an EMBL/GenBank/DDBJ whole genome shotgun (WGS) entry which is preliminary data.</text>
</comment>
<dbReference type="RefSeq" id="WP_345316321.1">
    <property type="nucleotide sequence ID" value="NZ_BAABLF010000007.1"/>
</dbReference>
<accession>A0ABP9S3H2</accession>
<evidence type="ECO:0000256" key="2">
    <source>
        <dbReference type="ARBA" id="ARBA00023002"/>
    </source>
</evidence>
<sequence>MDKIVVLDGEALNPGDLDWHPLAELGPLTVYPHSTAAQAVERAVDASLVLINKVQLDAEILAQLPKLRYVGVLATGVNGVDLDAAARQGVVVTNVPGYGPESVAQMAIAHLLHHASRVAEHDDAVKAGQWCRSRDFCFWNAPLTALAGKTFGVVGFGAIGQAAARMAQGFGMKVLVSTRSERRDLPAGMSWVPRARLFAEADVVSLHCPQTEENTGFVDLALLATMKPSALLLNTARGGLINEGELAAALKDGVIAGAGLDVLSSEPPQADNPLLTAPRCSITPHNAWATLEARQNLLDIAVANVAAFLKGVPQNRVN</sequence>
<dbReference type="InterPro" id="IPR050418">
    <property type="entry name" value="D-iso_2-hydroxyacid_DH_PdxB"/>
</dbReference>
<evidence type="ECO:0000259" key="6">
    <source>
        <dbReference type="Pfam" id="PF02826"/>
    </source>
</evidence>
<evidence type="ECO:0000313" key="7">
    <source>
        <dbReference type="EMBL" id="GAA5190065.1"/>
    </source>
</evidence>